<evidence type="ECO:0000313" key="1">
    <source>
        <dbReference type="EMBL" id="SAK49663.1"/>
    </source>
</evidence>
<dbReference type="Proteomes" id="UP000054978">
    <property type="component" value="Unassembled WGS sequence"/>
</dbReference>
<name>A0A157ZVZ6_9BURK</name>
<keyword evidence="2" id="KW-1185">Reference proteome</keyword>
<sequence>MTVRALHEADEVDFAVTAREIRNADRHSADHHDVQVPQDADKTVHMRGFVEWPVSNGEWALR</sequence>
<gene>
    <name evidence="1" type="ORF">AWB83_01077</name>
</gene>
<dbReference type="EMBL" id="FCOB02000004">
    <property type="protein sequence ID" value="SAK49663.1"/>
    <property type="molecule type" value="Genomic_DNA"/>
</dbReference>
<proteinExistence type="predicted"/>
<protein>
    <submittedName>
        <fullName evidence="1">Uncharacterized protein</fullName>
    </submittedName>
</protein>
<dbReference type="RefSeq" id="WP_087043232.1">
    <property type="nucleotide sequence ID" value="NZ_FCOB02000004.1"/>
</dbReference>
<evidence type="ECO:0000313" key="2">
    <source>
        <dbReference type="Proteomes" id="UP000054978"/>
    </source>
</evidence>
<organism evidence="1 2">
    <name type="scientific">Caballeronia ptereochthonis</name>
    <dbReference type="NCBI Taxonomy" id="1777144"/>
    <lineage>
        <taxon>Bacteria</taxon>
        <taxon>Pseudomonadati</taxon>
        <taxon>Pseudomonadota</taxon>
        <taxon>Betaproteobacteria</taxon>
        <taxon>Burkholderiales</taxon>
        <taxon>Burkholderiaceae</taxon>
        <taxon>Caballeronia</taxon>
    </lineage>
</organism>
<accession>A0A157ZVZ6</accession>
<dbReference type="AlphaFoldDB" id="A0A157ZVZ6"/>
<comment type="caution">
    <text evidence="1">The sequence shown here is derived from an EMBL/GenBank/DDBJ whole genome shotgun (WGS) entry which is preliminary data.</text>
</comment>
<reference evidence="1" key="1">
    <citation type="submission" date="2016-01" db="EMBL/GenBank/DDBJ databases">
        <authorList>
            <person name="Peeters C."/>
        </authorList>
    </citation>
    <scope>NUCLEOTIDE SEQUENCE [LARGE SCALE GENOMIC DNA]</scope>
    <source>
        <strain evidence="1">LMG 29326</strain>
    </source>
</reference>